<feature type="compositionally biased region" description="Low complexity" evidence="4">
    <location>
        <begin position="358"/>
        <end position="368"/>
    </location>
</feature>
<reference evidence="9 10" key="1">
    <citation type="submission" date="2020-04" db="EMBL/GenBank/DDBJ databases">
        <authorList>
            <person name="Hitch T.C.A."/>
            <person name="Wylensek D."/>
            <person name="Clavel T."/>
        </authorList>
    </citation>
    <scope>NUCLEOTIDE SEQUENCE [LARGE SCALE GENOMIC DNA]</scope>
    <source>
        <strain evidence="9 10">PG-130-P53-12</strain>
    </source>
</reference>
<keyword evidence="3" id="KW-0813">Transport</keyword>
<evidence type="ECO:0000256" key="1">
    <source>
        <dbReference type="ARBA" id="ARBA00004196"/>
    </source>
</evidence>
<keyword evidence="5" id="KW-0732">Signal</keyword>
<dbReference type="InterPro" id="IPR058627">
    <property type="entry name" value="MdtA-like_C"/>
</dbReference>
<dbReference type="EMBL" id="JABAFA010000026">
    <property type="protein sequence ID" value="NMD99312.1"/>
    <property type="molecule type" value="Genomic_DNA"/>
</dbReference>
<evidence type="ECO:0000313" key="9">
    <source>
        <dbReference type="EMBL" id="NMD99312.1"/>
    </source>
</evidence>
<evidence type="ECO:0000256" key="2">
    <source>
        <dbReference type="ARBA" id="ARBA00009477"/>
    </source>
</evidence>
<name>A0A848BA55_9FIRM</name>
<sequence>MKLNWKLKAGVLAVLLAGCAFGGWHYYTAQQAAKQAAAVETTPVIRMDIKSTVSATGTIRPVDSVEVSSKITARLKTVEVKENDEVKAGQVVATLDAKDYASKRDQAQYKVTNTQAEYERIRYLYSIGADTEKQLEDAQMNYDTAVSALSQAESDASETNILAPMDGTVVGEPKTVGTMAVATSDNPTVIMRIADLSTKKIMAKVDETDIGSVKVGQSATFTVDAYTDKTFTARVTKISQTDTANTWDTSTSSSSASASSSAAVIYYYVTLEVDDPENLLLPAMTARVEINTADKPDALVVPISTLKTDANGSYVIVRNPDGSQENRYVQAGIYSDDYVEIVDGLSEGEEVVSTYTAKKSSSSSKSSSHGGPGGPPM</sequence>
<evidence type="ECO:0000256" key="5">
    <source>
        <dbReference type="SAM" id="SignalP"/>
    </source>
</evidence>
<keyword evidence="10" id="KW-1185">Reference proteome</keyword>
<dbReference type="PANTHER" id="PTHR30469:SF33">
    <property type="entry name" value="SLR1207 PROTEIN"/>
    <property type="match status" value="1"/>
</dbReference>
<comment type="similarity">
    <text evidence="2">Belongs to the membrane fusion protein (MFP) (TC 8.A.1) family.</text>
</comment>
<evidence type="ECO:0000313" key="10">
    <source>
        <dbReference type="Proteomes" id="UP000543804"/>
    </source>
</evidence>
<dbReference type="Pfam" id="PF25917">
    <property type="entry name" value="BSH_RND"/>
    <property type="match status" value="1"/>
</dbReference>
<feature type="chain" id="PRO_5038778805" evidence="5">
    <location>
        <begin position="23"/>
        <end position="377"/>
    </location>
</feature>
<feature type="domain" description="YknX-like beta-barrel" evidence="8">
    <location>
        <begin position="200"/>
        <end position="290"/>
    </location>
</feature>
<comment type="caution">
    <text evidence="9">The sequence shown here is derived from an EMBL/GenBank/DDBJ whole genome shotgun (WGS) entry which is preliminary data.</text>
</comment>
<organism evidence="9 10">
    <name type="scientific">Selenomonas bovis</name>
    <dbReference type="NCBI Taxonomy" id="416586"/>
    <lineage>
        <taxon>Bacteria</taxon>
        <taxon>Bacillati</taxon>
        <taxon>Bacillota</taxon>
        <taxon>Negativicutes</taxon>
        <taxon>Selenomonadales</taxon>
        <taxon>Selenomonadaceae</taxon>
        <taxon>Selenomonas</taxon>
    </lineage>
</organism>
<dbReference type="NCBIfam" id="TIGR01730">
    <property type="entry name" value="RND_mfp"/>
    <property type="match status" value="1"/>
</dbReference>
<dbReference type="InterPro" id="IPR006143">
    <property type="entry name" value="RND_pump_MFP"/>
</dbReference>
<dbReference type="Proteomes" id="UP000543804">
    <property type="component" value="Unassembled WGS sequence"/>
</dbReference>
<dbReference type="Pfam" id="PF25967">
    <property type="entry name" value="RND-MFP_C"/>
    <property type="match status" value="1"/>
</dbReference>
<dbReference type="PROSITE" id="PS51257">
    <property type="entry name" value="PROKAR_LIPOPROTEIN"/>
    <property type="match status" value="1"/>
</dbReference>
<evidence type="ECO:0000259" key="7">
    <source>
        <dbReference type="Pfam" id="PF25967"/>
    </source>
</evidence>
<protein>
    <submittedName>
        <fullName evidence="9">Efflux RND transporter periplasmic adaptor subunit</fullName>
    </submittedName>
</protein>
<dbReference type="Gene3D" id="2.40.420.20">
    <property type="match status" value="1"/>
</dbReference>
<accession>A0A848BA55</accession>
<evidence type="ECO:0000259" key="6">
    <source>
        <dbReference type="Pfam" id="PF25917"/>
    </source>
</evidence>
<dbReference type="InterPro" id="IPR058625">
    <property type="entry name" value="MdtA-like_BSH"/>
</dbReference>
<evidence type="ECO:0000259" key="8">
    <source>
        <dbReference type="Pfam" id="PF25990"/>
    </source>
</evidence>
<dbReference type="AlphaFoldDB" id="A0A848BA55"/>
<dbReference type="Pfam" id="PF25990">
    <property type="entry name" value="Beta-barrel_YknX"/>
    <property type="match status" value="1"/>
</dbReference>
<dbReference type="SUPFAM" id="SSF111369">
    <property type="entry name" value="HlyD-like secretion proteins"/>
    <property type="match status" value="1"/>
</dbReference>
<evidence type="ECO:0000256" key="3">
    <source>
        <dbReference type="ARBA" id="ARBA00022448"/>
    </source>
</evidence>
<feature type="domain" description="Multidrug resistance protein MdtA-like barrel-sandwich hybrid" evidence="6">
    <location>
        <begin position="64"/>
        <end position="190"/>
    </location>
</feature>
<evidence type="ECO:0000256" key="4">
    <source>
        <dbReference type="SAM" id="MobiDB-lite"/>
    </source>
</evidence>
<feature type="region of interest" description="Disordered" evidence="4">
    <location>
        <begin position="355"/>
        <end position="377"/>
    </location>
</feature>
<dbReference type="PANTHER" id="PTHR30469">
    <property type="entry name" value="MULTIDRUG RESISTANCE PROTEIN MDTA"/>
    <property type="match status" value="1"/>
</dbReference>
<dbReference type="GO" id="GO:0015562">
    <property type="term" value="F:efflux transmembrane transporter activity"/>
    <property type="evidence" value="ECO:0007669"/>
    <property type="project" value="TreeGrafter"/>
</dbReference>
<dbReference type="Gene3D" id="2.40.30.170">
    <property type="match status" value="1"/>
</dbReference>
<proteinExistence type="inferred from homology"/>
<dbReference type="InterPro" id="IPR058636">
    <property type="entry name" value="Beta-barrel_YknX"/>
</dbReference>
<dbReference type="Gene3D" id="2.40.50.100">
    <property type="match status" value="1"/>
</dbReference>
<dbReference type="RefSeq" id="WP_170077675.1">
    <property type="nucleotide sequence ID" value="NZ_JABAFA010000026.1"/>
</dbReference>
<dbReference type="GO" id="GO:1990281">
    <property type="term" value="C:efflux pump complex"/>
    <property type="evidence" value="ECO:0007669"/>
    <property type="project" value="TreeGrafter"/>
</dbReference>
<feature type="signal peptide" evidence="5">
    <location>
        <begin position="1"/>
        <end position="22"/>
    </location>
</feature>
<feature type="domain" description="Multidrug resistance protein MdtA-like C-terminal permuted SH3" evidence="7">
    <location>
        <begin position="297"/>
        <end position="352"/>
    </location>
</feature>
<gene>
    <name evidence="9" type="ORF">HF878_07510</name>
</gene>
<comment type="subcellular location">
    <subcellularLocation>
        <location evidence="1">Cell envelope</location>
    </subcellularLocation>
</comment>